<dbReference type="PANTHER" id="PTHR15893:SF0">
    <property type="entry name" value="LARGE RIBOSOMAL SUBUNIT PROTEIN BL27M"/>
    <property type="match status" value="1"/>
</dbReference>
<dbReference type="Proteomes" id="UP000176778">
    <property type="component" value="Unassembled WGS sequence"/>
</dbReference>
<dbReference type="SUPFAM" id="SSF110324">
    <property type="entry name" value="Ribosomal L27 protein-like"/>
    <property type="match status" value="1"/>
</dbReference>
<proteinExistence type="inferred from homology"/>
<keyword evidence="3" id="KW-0687">Ribonucleoprotein</keyword>
<dbReference type="GO" id="GO:0003735">
    <property type="term" value="F:structural constituent of ribosome"/>
    <property type="evidence" value="ECO:0007669"/>
    <property type="project" value="InterPro"/>
</dbReference>
<evidence type="ECO:0000256" key="6">
    <source>
        <dbReference type="SAM" id="MobiDB-lite"/>
    </source>
</evidence>
<dbReference type="Gene3D" id="2.40.50.100">
    <property type="match status" value="1"/>
</dbReference>
<dbReference type="PROSITE" id="PS00831">
    <property type="entry name" value="RIBOSOMAL_L27"/>
    <property type="match status" value="1"/>
</dbReference>
<reference evidence="7 8" key="1">
    <citation type="journal article" date="2016" name="Nat. Commun.">
        <title>Thousands of microbial genomes shed light on interconnected biogeochemical processes in an aquifer system.</title>
        <authorList>
            <person name="Anantharaman K."/>
            <person name="Brown C.T."/>
            <person name="Hug L.A."/>
            <person name="Sharon I."/>
            <person name="Castelle C.J."/>
            <person name="Probst A.J."/>
            <person name="Thomas B.C."/>
            <person name="Singh A."/>
            <person name="Wilkins M.J."/>
            <person name="Karaoz U."/>
            <person name="Brodie E.L."/>
            <person name="Williams K.H."/>
            <person name="Hubbard S.S."/>
            <person name="Banfield J.F."/>
        </authorList>
    </citation>
    <scope>NUCLEOTIDE SEQUENCE [LARGE SCALE GENOMIC DNA]</scope>
</reference>
<evidence type="ECO:0000256" key="5">
    <source>
        <dbReference type="ARBA" id="ARBA00035477"/>
    </source>
</evidence>
<dbReference type="GO" id="GO:1990904">
    <property type="term" value="C:ribonucleoprotein complex"/>
    <property type="evidence" value="ECO:0007669"/>
    <property type="project" value="UniProtKB-KW"/>
</dbReference>
<evidence type="ECO:0000256" key="1">
    <source>
        <dbReference type="ARBA" id="ARBA00010797"/>
    </source>
</evidence>
<evidence type="ECO:0000313" key="7">
    <source>
        <dbReference type="EMBL" id="OGM09727.1"/>
    </source>
</evidence>
<dbReference type="PRINTS" id="PR00063">
    <property type="entry name" value="RIBOSOMALL27"/>
</dbReference>
<dbReference type="AlphaFoldDB" id="A0A1F7X3Z1"/>
<keyword evidence="2" id="KW-0689">Ribosomal protein</keyword>
<dbReference type="GO" id="GO:0006412">
    <property type="term" value="P:translation"/>
    <property type="evidence" value="ECO:0007669"/>
    <property type="project" value="InterPro"/>
</dbReference>
<protein>
    <recommendedName>
        <fullName evidence="4">Large ribosomal subunit protein bL27</fullName>
    </recommendedName>
    <alternativeName>
        <fullName evidence="5">50S ribosomal protein L27</fullName>
    </alternativeName>
</protein>
<name>A0A1F7X3Z1_9BACT</name>
<comment type="caution">
    <text evidence="7">The sequence shown here is derived from an EMBL/GenBank/DDBJ whole genome shotgun (WGS) entry which is preliminary data.</text>
</comment>
<comment type="similarity">
    <text evidence="1">Belongs to the bacterial ribosomal protein bL27 family.</text>
</comment>
<dbReference type="EMBL" id="MGFR01000003">
    <property type="protein sequence ID" value="OGM09727.1"/>
    <property type="molecule type" value="Genomic_DNA"/>
</dbReference>
<organism evidence="7 8">
    <name type="scientific">Candidatus Woesebacteria bacterium RBG_13_46_13</name>
    <dbReference type="NCBI Taxonomy" id="1802479"/>
    <lineage>
        <taxon>Bacteria</taxon>
        <taxon>Candidatus Woeseibacteriota</taxon>
    </lineage>
</organism>
<feature type="region of interest" description="Disordered" evidence="6">
    <location>
        <begin position="1"/>
        <end position="25"/>
    </location>
</feature>
<sequence>MAHKKAAGKASQHISPEGKRLGVKASDGTKVAPGMIIIRQRGTHIGLGKGVAVGRDHTIYSVAKGKVKFGKRKGRNIVSVI</sequence>
<evidence type="ECO:0000256" key="2">
    <source>
        <dbReference type="ARBA" id="ARBA00022980"/>
    </source>
</evidence>
<dbReference type="GO" id="GO:0005840">
    <property type="term" value="C:ribosome"/>
    <property type="evidence" value="ECO:0007669"/>
    <property type="project" value="UniProtKB-KW"/>
</dbReference>
<evidence type="ECO:0000256" key="3">
    <source>
        <dbReference type="ARBA" id="ARBA00023274"/>
    </source>
</evidence>
<evidence type="ECO:0000313" key="8">
    <source>
        <dbReference type="Proteomes" id="UP000176778"/>
    </source>
</evidence>
<gene>
    <name evidence="7" type="ORF">A2Y68_03855</name>
</gene>
<evidence type="ECO:0000256" key="4">
    <source>
        <dbReference type="ARBA" id="ARBA00035175"/>
    </source>
</evidence>
<dbReference type="InterPro" id="IPR018261">
    <property type="entry name" value="Ribosomal_bL27_CS"/>
</dbReference>
<accession>A0A1F7X3Z1</accession>
<dbReference type="InterPro" id="IPR001684">
    <property type="entry name" value="Ribosomal_bL27"/>
</dbReference>
<dbReference type="Pfam" id="PF01016">
    <property type="entry name" value="Ribosomal_L27"/>
    <property type="match status" value="1"/>
</dbReference>
<dbReference type="STRING" id="1802479.A2Y68_03855"/>
<dbReference type="PANTHER" id="PTHR15893">
    <property type="entry name" value="RIBOSOMAL PROTEIN L27"/>
    <property type="match status" value="1"/>
</dbReference>